<dbReference type="RefSeq" id="WP_265464623.1">
    <property type="nucleotide sequence ID" value="NZ_JAPEQW010000002.1"/>
</dbReference>
<accession>A0ABT3NEC1</accession>
<organism evidence="1 2">
    <name type="scientific">Acinetobacter entericus</name>
    <dbReference type="NCBI Taxonomy" id="2989714"/>
    <lineage>
        <taxon>Bacteria</taxon>
        <taxon>Pseudomonadati</taxon>
        <taxon>Pseudomonadota</taxon>
        <taxon>Gammaproteobacteria</taxon>
        <taxon>Moraxellales</taxon>
        <taxon>Moraxellaceae</taxon>
        <taxon>Acinetobacter</taxon>
    </lineage>
</organism>
<evidence type="ECO:0000313" key="1">
    <source>
        <dbReference type="EMBL" id="MCW8037914.1"/>
    </source>
</evidence>
<keyword evidence="2" id="KW-1185">Reference proteome</keyword>
<proteinExistence type="predicted"/>
<evidence type="ECO:0000313" key="2">
    <source>
        <dbReference type="Proteomes" id="UP001209682"/>
    </source>
</evidence>
<name>A0ABT3NEC1_9GAMM</name>
<dbReference type="EMBL" id="JAPEQW010000002">
    <property type="protein sequence ID" value="MCW8037914.1"/>
    <property type="molecule type" value="Genomic_DNA"/>
</dbReference>
<dbReference type="Proteomes" id="UP001209682">
    <property type="component" value="Unassembled WGS sequence"/>
</dbReference>
<gene>
    <name evidence="1" type="ORF">OKC24_01775</name>
</gene>
<comment type="caution">
    <text evidence="1">The sequence shown here is derived from an EMBL/GenBank/DDBJ whole genome shotgun (WGS) entry which is preliminary data.</text>
</comment>
<protein>
    <submittedName>
        <fullName evidence="1">Uncharacterized protein</fullName>
    </submittedName>
</protein>
<reference evidence="1 2" key="1">
    <citation type="submission" date="2022-11" db="EMBL/GenBank/DDBJ databases">
        <title>Acinetobacter entericus sp. nov., isolated from the gut of the plastic-eating larvae of the Coleoptera insect Zophobas atratus.</title>
        <authorList>
            <person name="Dong X."/>
            <person name="Yang Y."/>
        </authorList>
    </citation>
    <scope>NUCLEOTIDE SEQUENCE [LARGE SCALE GENOMIC DNA]</scope>
    <source>
        <strain evidence="1 2">BIT-DXN8</strain>
    </source>
</reference>
<sequence length="110" mass="12073">MSNKQTDSQQFIEDIGGGVFSKQLGVVVSDVANSVIKTGKMGDITIKLKLTQIADSRQVQVESKLSFNEPLAKGKRAEEHNEKTPMHVNLGGDVTLFASHTDQLFKKEEV</sequence>